<accession>A0A134APB8</accession>
<dbReference type="Pfam" id="PF13443">
    <property type="entry name" value="HTH_26"/>
    <property type="match status" value="1"/>
</dbReference>
<dbReference type="Proteomes" id="UP000070483">
    <property type="component" value="Unassembled WGS sequence"/>
</dbReference>
<dbReference type="InterPro" id="IPR010982">
    <property type="entry name" value="Lambda_DNA-bd_dom_sf"/>
</dbReference>
<dbReference type="GO" id="GO:0003677">
    <property type="term" value="F:DNA binding"/>
    <property type="evidence" value="ECO:0007669"/>
    <property type="project" value="InterPro"/>
</dbReference>
<protein>
    <recommendedName>
        <fullName evidence="1">HTH cro/C1-type domain-containing protein</fullName>
    </recommendedName>
</protein>
<name>A0A134APB8_9FUSO</name>
<dbReference type="OrthoDB" id="9805309at2"/>
<dbReference type="InterPro" id="IPR001387">
    <property type="entry name" value="Cro/C1-type_HTH"/>
</dbReference>
<comment type="caution">
    <text evidence="2">The sequence shown here is derived from an EMBL/GenBank/DDBJ whole genome shotgun (WGS) entry which is preliminary data.</text>
</comment>
<dbReference type="EMBL" id="LSDD01000022">
    <property type="protein sequence ID" value="KXB69551.1"/>
    <property type="molecule type" value="Genomic_DNA"/>
</dbReference>
<sequence length="55" mass="6389">MTNNELMEKAKVSKSTFYKMKNGQNVTTDVLLRICNASDYDMDEIVEINDIKEEK</sequence>
<keyword evidence="3" id="KW-1185">Reference proteome</keyword>
<proteinExistence type="predicted"/>
<evidence type="ECO:0000313" key="2">
    <source>
        <dbReference type="EMBL" id="KXB69551.1"/>
    </source>
</evidence>
<dbReference type="SUPFAM" id="SSF47413">
    <property type="entry name" value="lambda repressor-like DNA-binding domains"/>
    <property type="match status" value="1"/>
</dbReference>
<evidence type="ECO:0000313" key="3">
    <source>
        <dbReference type="Proteomes" id="UP000070483"/>
    </source>
</evidence>
<dbReference type="STRING" id="157687.HMPREF3180_00352"/>
<dbReference type="PATRIC" id="fig|157687.3.peg.355"/>
<organism evidence="2 3">
    <name type="scientific">Leptotrichia wadei</name>
    <dbReference type="NCBI Taxonomy" id="157687"/>
    <lineage>
        <taxon>Bacteria</taxon>
        <taxon>Fusobacteriati</taxon>
        <taxon>Fusobacteriota</taxon>
        <taxon>Fusobacteriia</taxon>
        <taxon>Fusobacteriales</taxon>
        <taxon>Leptotrichiaceae</taxon>
        <taxon>Leptotrichia</taxon>
    </lineage>
</organism>
<reference evidence="3" key="1">
    <citation type="submission" date="2016-01" db="EMBL/GenBank/DDBJ databases">
        <authorList>
            <person name="Mitreva M."/>
            <person name="Pepin K.H."/>
            <person name="Mihindukulasuriya K.A."/>
            <person name="Fulton R."/>
            <person name="Fronick C."/>
            <person name="O'Laughlin M."/>
            <person name="Miner T."/>
            <person name="Herter B."/>
            <person name="Rosa B.A."/>
            <person name="Cordes M."/>
            <person name="Tomlinson C."/>
            <person name="Wollam A."/>
            <person name="Palsikar V.B."/>
            <person name="Mardis E.R."/>
            <person name="Wilson R.K."/>
        </authorList>
    </citation>
    <scope>NUCLEOTIDE SEQUENCE [LARGE SCALE GENOMIC DNA]</scope>
    <source>
        <strain evidence="3">KA00185</strain>
    </source>
</reference>
<feature type="domain" description="HTH cro/C1-type" evidence="1">
    <location>
        <begin position="1"/>
        <end position="49"/>
    </location>
</feature>
<dbReference type="Gene3D" id="1.10.260.40">
    <property type="entry name" value="lambda repressor-like DNA-binding domains"/>
    <property type="match status" value="1"/>
</dbReference>
<gene>
    <name evidence="2" type="ORF">HMPREF3180_00352</name>
</gene>
<dbReference type="AlphaFoldDB" id="A0A134APB8"/>
<evidence type="ECO:0000259" key="1">
    <source>
        <dbReference type="Pfam" id="PF13443"/>
    </source>
</evidence>